<dbReference type="OrthoDB" id="10044099at2759"/>
<proteinExistence type="predicted"/>
<dbReference type="InterPro" id="IPR026708">
    <property type="entry name" value="CSPP1"/>
</dbReference>
<reference evidence="2" key="1">
    <citation type="submission" date="2023-01" db="EMBL/GenBank/DDBJ databases">
        <title>Genome assembly of the deep-sea coral Lophelia pertusa.</title>
        <authorList>
            <person name="Herrera S."/>
            <person name="Cordes E."/>
        </authorList>
    </citation>
    <scope>NUCLEOTIDE SEQUENCE</scope>
    <source>
        <strain evidence="2">USNM1676648</strain>
        <tissue evidence="2">Polyp</tissue>
    </source>
</reference>
<dbReference type="EMBL" id="MU827802">
    <property type="protein sequence ID" value="KAJ7326525.1"/>
    <property type="molecule type" value="Genomic_DNA"/>
</dbReference>
<dbReference type="Proteomes" id="UP001163046">
    <property type="component" value="Unassembled WGS sequence"/>
</dbReference>
<feature type="region of interest" description="Disordered" evidence="1">
    <location>
        <begin position="1"/>
        <end position="51"/>
    </location>
</feature>
<dbReference type="GO" id="GO:0032467">
    <property type="term" value="P:positive regulation of cytokinesis"/>
    <property type="evidence" value="ECO:0007669"/>
    <property type="project" value="InterPro"/>
</dbReference>
<accession>A0A9W9Y9C6</accession>
<sequence>MLPIEQMSSRPRQSSARERRRWKQLEDMARNPRPNDNYKPPTPGGYSLNSVTSFNVDDVANRNEERLKRLELIQRGGGQGGRGSLQGDPDQVLQQFMNERSRPAALASRLSETSLEAETSFEPV</sequence>
<dbReference type="PANTHER" id="PTHR21616">
    <property type="entry name" value="CENTROSOME SPINDLE POLE ASSOCIATED PROTEIN"/>
    <property type="match status" value="1"/>
</dbReference>
<organism evidence="2 3">
    <name type="scientific">Desmophyllum pertusum</name>
    <dbReference type="NCBI Taxonomy" id="174260"/>
    <lineage>
        <taxon>Eukaryota</taxon>
        <taxon>Metazoa</taxon>
        <taxon>Cnidaria</taxon>
        <taxon>Anthozoa</taxon>
        <taxon>Hexacorallia</taxon>
        <taxon>Scleractinia</taxon>
        <taxon>Caryophylliina</taxon>
        <taxon>Caryophylliidae</taxon>
        <taxon>Desmophyllum</taxon>
    </lineage>
</organism>
<dbReference type="PANTHER" id="PTHR21616:SF2">
    <property type="entry name" value="CENTROSOME AND SPINDLE POLE-ASSOCIATED PROTEIN 1"/>
    <property type="match status" value="1"/>
</dbReference>
<protein>
    <submittedName>
        <fullName evidence="2">Centrosome and spindle</fullName>
    </submittedName>
</protein>
<comment type="caution">
    <text evidence="2">The sequence shown here is derived from an EMBL/GenBank/DDBJ whole genome shotgun (WGS) entry which is preliminary data.</text>
</comment>
<evidence type="ECO:0000313" key="3">
    <source>
        <dbReference type="Proteomes" id="UP001163046"/>
    </source>
</evidence>
<gene>
    <name evidence="2" type="primary">CSPP1_2</name>
    <name evidence="2" type="ORF">OS493_027470</name>
</gene>
<dbReference type="AlphaFoldDB" id="A0A9W9Y9C6"/>
<feature type="region of interest" description="Disordered" evidence="1">
    <location>
        <begin position="103"/>
        <end position="124"/>
    </location>
</feature>
<dbReference type="GO" id="GO:0000922">
    <property type="term" value="C:spindle pole"/>
    <property type="evidence" value="ECO:0007669"/>
    <property type="project" value="InterPro"/>
</dbReference>
<dbReference type="GO" id="GO:0005813">
    <property type="term" value="C:centrosome"/>
    <property type="evidence" value="ECO:0007669"/>
    <property type="project" value="InterPro"/>
</dbReference>
<evidence type="ECO:0000256" key="1">
    <source>
        <dbReference type="SAM" id="MobiDB-lite"/>
    </source>
</evidence>
<name>A0A9W9Y9C6_9CNID</name>
<evidence type="ECO:0000313" key="2">
    <source>
        <dbReference type="EMBL" id="KAJ7326525.1"/>
    </source>
</evidence>
<dbReference type="GO" id="GO:0005874">
    <property type="term" value="C:microtubule"/>
    <property type="evidence" value="ECO:0007669"/>
    <property type="project" value="InterPro"/>
</dbReference>
<keyword evidence="3" id="KW-1185">Reference proteome</keyword>